<comment type="caution">
    <text evidence="8">The sequence shown here is derived from an EMBL/GenBank/DDBJ whole genome shotgun (WGS) entry which is preliminary data.</text>
</comment>
<evidence type="ECO:0000256" key="6">
    <source>
        <dbReference type="ARBA" id="ARBA00023136"/>
    </source>
</evidence>
<sequence length="94" mass="10300">MNLLEIKNLEVHFTTDHGVVMAIDRINLSIEKGEIMGLVGESGCGKTTIGKSILRVLPEPSGKIVSGAVFFDERNLLDLSEKELHLKVRGRAIT</sequence>
<keyword evidence="3" id="KW-1003">Cell membrane</keyword>
<dbReference type="PANTHER" id="PTHR43297:SF14">
    <property type="entry name" value="ATPASE AAA-TYPE CORE DOMAIN-CONTAINING PROTEIN"/>
    <property type="match status" value="1"/>
</dbReference>
<comment type="subcellular location">
    <subcellularLocation>
        <location evidence="1">Membrane</location>
    </subcellularLocation>
</comment>
<feature type="non-terminal residue" evidence="8">
    <location>
        <position position="94"/>
    </location>
</feature>
<evidence type="ECO:0000256" key="4">
    <source>
        <dbReference type="ARBA" id="ARBA00022519"/>
    </source>
</evidence>
<keyword evidence="2" id="KW-0813">Transport</keyword>
<evidence type="ECO:0000256" key="2">
    <source>
        <dbReference type="ARBA" id="ARBA00022448"/>
    </source>
</evidence>
<dbReference type="SUPFAM" id="SSF52540">
    <property type="entry name" value="P-loop containing nucleoside triphosphate hydrolases"/>
    <property type="match status" value="1"/>
</dbReference>
<feature type="domain" description="ABC transporter" evidence="7">
    <location>
        <begin position="24"/>
        <end position="68"/>
    </location>
</feature>
<organism evidence="8">
    <name type="scientific">marine sediment metagenome</name>
    <dbReference type="NCBI Taxonomy" id="412755"/>
    <lineage>
        <taxon>unclassified sequences</taxon>
        <taxon>metagenomes</taxon>
        <taxon>ecological metagenomes</taxon>
    </lineage>
</organism>
<dbReference type="AlphaFoldDB" id="A0A0F9EK11"/>
<evidence type="ECO:0000313" key="8">
    <source>
        <dbReference type="EMBL" id="KKL74349.1"/>
    </source>
</evidence>
<dbReference type="InterPro" id="IPR050388">
    <property type="entry name" value="ABC_Ni/Peptide_Import"/>
</dbReference>
<reference evidence="8" key="1">
    <citation type="journal article" date="2015" name="Nature">
        <title>Complex archaea that bridge the gap between prokaryotes and eukaryotes.</title>
        <authorList>
            <person name="Spang A."/>
            <person name="Saw J.H."/>
            <person name="Jorgensen S.L."/>
            <person name="Zaremba-Niedzwiedzka K."/>
            <person name="Martijn J."/>
            <person name="Lind A.E."/>
            <person name="van Eijk R."/>
            <person name="Schleper C."/>
            <person name="Guy L."/>
            <person name="Ettema T.J."/>
        </authorList>
    </citation>
    <scope>NUCLEOTIDE SEQUENCE</scope>
</reference>
<keyword evidence="5" id="KW-1278">Translocase</keyword>
<evidence type="ECO:0000256" key="5">
    <source>
        <dbReference type="ARBA" id="ARBA00022967"/>
    </source>
</evidence>
<dbReference type="Pfam" id="PF00005">
    <property type="entry name" value="ABC_tran"/>
    <property type="match status" value="1"/>
</dbReference>
<dbReference type="InterPro" id="IPR003439">
    <property type="entry name" value="ABC_transporter-like_ATP-bd"/>
</dbReference>
<evidence type="ECO:0000256" key="3">
    <source>
        <dbReference type="ARBA" id="ARBA00022475"/>
    </source>
</evidence>
<dbReference type="GO" id="GO:0005524">
    <property type="term" value="F:ATP binding"/>
    <property type="evidence" value="ECO:0007669"/>
    <property type="project" value="InterPro"/>
</dbReference>
<keyword evidence="6" id="KW-0472">Membrane</keyword>
<dbReference type="InterPro" id="IPR027417">
    <property type="entry name" value="P-loop_NTPase"/>
</dbReference>
<proteinExistence type="predicted"/>
<dbReference type="GO" id="GO:0016020">
    <property type="term" value="C:membrane"/>
    <property type="evidence" value="ECO:0007669"/>
    <property type="project" value="UniProtKB-SubCell"/>
</dbReference>
<dbReference type="GO" id="GO:0016887">
    <property type="term" value="F:ATP hydrolysis activity"/>
    <property type="evidence" value="ECO:0007669"/>
    <property type="project" value="InterPro"/>
</dbReference>
<protein>
    <recommendedName>
        <fullName evidence="7">ABC transporter domain-containing protein</fullName>
    </recommendedName>
</protein>
<evidence type="ECO:0000259" key="7">
    <source>
        <dbReference type="Pfam" id="PF00005"/>
    </source>
</evidence>
<keyword evidence="4" id="KW-0997">Cell inner membrane</keyword>
<name>A0A0F9EK11_9ZZZZ</name>
<dbReference type="PANTHER" id="PTHR43297">
    <property type="entry name" value="OLIGOPEPTIDE TRANSPORT ATP-BINDING PROTEIN APPD"/>
    <property type="match status" value="1"/>
</dbReference>
<gene>
    <name evidence="8" type="ORF">LCGC14_2065760</name>
</gene>
<evidence type="ECO:0000256" key="1">
    <source>
        <dbReference type="ARBA" id="ARBA00004370"/>
    </source>
</evidence>
<accession>A0A0F9EK11</accession>
<dbReference type="Gene3D" id="3.40.50.300">
    <property type="entry name" value="P-loop containing nucleotide triphosphate hydrolases"/>
    <property type="match status" value="1"/>
</dbReference>
<dbReference type="EMBL" id="LAZR01024683">
    <property type="protein sequence ID" value="KKL74349.1"/>
    <property type="molecule type" value="Genomic_DNA"/>
</dbReference>